<feature type="non-terminal residue" evidence="12">
    <location>
        <position position="847"/>
    </location>
</feature>
<feature type="region of interest" description="Disordered" evidence="9">
    <location>
        <begin position="121"/>
        <end position="140"/>
    </location>
</feature>
<dbReference type="Pfam" id="PF00443">
    <property type="entry name" value="UCH"/>
    <property type="match status" value="1"/>
</dbReference>
<sequence>MKKNKVKNPKKNGGMIFPPFSNPSWDSISASLQIDPLNSKIVPLLGILLLNFEIFINFWSQIRKFLHPLLTDRSTRGILLLLNLNPSFFFPSLLSFFSKFHLGSLPETLLMADIFDSYDSDPPPSPKIENPVETLDESSPTAPIRALANSLALSSPIRQIQNQASPPAKSSPQIQNPDEYSSSPPDKTLVAPPPVDEEEDEEFRDSQSQISPDDSKILQIASTSYSLDANIGPCNRPPRRYTADSNYQSDDDLKMEPEKSMDFSWSSQKNEPTGVGAGLDNSGNTCFIASVLQCFTHTVPLIDSLRSYKYQNPCNCGNEVFCVLHSLREHIESALRYSGYDLRIDRFRDNINYFSPDFQINNQEDAHEFLQSFLDKLERCCLDRRIKPGSDSSQDNIVDHVFGGRLVSKLHCCNCDSFSETFEPSIGLSLEIEDVDTLNSALESFTRVEKLEDQLTCDDCKEKVSKEKQLTLDNLPLVASFHLKRFKNDGLFMEKIFKHVEFPLELDLLPYMSSNENPEVSTKYHLYAMVEHLGSGVSFGHYSAYVRSAPETWHHFDDAKVRKISEEFVLSKHAYLLFYAREGTPWFSTAFEELKTLFEATPSNFSPKSVLETTCREECVSDHSYQNVGNSNKTCDGSAGVSTPGGNYSEFRCDEPQEDVFHSAECSSDNESLGYDDFESPKGYGFEEPFGETSHQEETNAYPSGDRATVDDDDASVPVVKIQENVPSPKRKADEGATFAEVNRPKHKFQKPNSFPRRNGTFKIQRDHLRKKDREEETRGTKLEDIVGASAADPKDKGYALSYLNRRPSNPRSRMLAAALGGPLIKKKKISNLRRSSLHRNLSEPAM</sequence>
<evidence type="ECO:0000313" key="12">
    <source>
        <dbReference type="EMBL" id="CAH2046171.1"/>
    </source>
</evidence>
<keyword evidence="3 8" id="KW-0645">Protease</keyword>
<keyword evidence="10" id="KW-0812">Transmembrane</keyword>
<evidence type="ECO:0000256" key="8">
    <source>
        <dbReference type="RuleBase" id="RU366025"/>
    </source>
</evidence>
<dbReference type="InterPro" id="IPR050164">
    <property type="entry name" value="Peptidase_C19"/>
</dbReference>
<evidence type="ECO:0000256" key="3">
    <source>
        <dbReference type="ARBA" id="ARBA00022670"/>
    </source>
</evidence>
<dbReference type="EC" id="3.4.19.12" evidence="8"/>
<dbReference type="SUPFAM" id="SSF54001">
    <property type="entry name" value="Cysteine proteinases"/>
    <property type="match status" value="1"/>
</dbReference>
<dbReference type="Proteomes" id="UP000836841">
    <property type="component" value="Chromosome 2"/>
</dbReference>
<keyword evidence="10" id="KW-0472">Membrane</keyword>
<evidence type="ECO:0000256" key="4">
    <source>
        <dbReference type="ARBA" id="ARBA00022786"/>
    </source>
</evidence>
<feature type="region of interest" description="Disordered" evidence="9">
    <location>
        <begin position="690"/>
        <end position="712"/>
    </location>
</feature>
<keyword evidence="5 8" id="KW-0378">Hydrolase</keyword>
<dbReference type="AlphaFoldDB" id="A0AAU9RNC4"/>
<evidence type="ECO:0000256" key="1">
    <source>
        <dbReference type="ARBA" id="ARBA00000707"/>
    </source>
</evidence>
<evidence type="ECO:0000259" key="11">
    <source>
        <dbReference type="PROSITE" id="PS50235"/>
    </source>
</evidence>
<dbReference type="GO" id="GO:0004843">
    <property type="term" value="F:cysteine-type deubiquitinase activity"/>
    <property type="evidence" value="ECO:0007669"/>
    <property type="project" value="UniProtKB-UniRule"/>
</dbReference>
<dbReference type="GO" id="GO:0016579">
    <property type="term" value="P:protein deubiquitination"/>
    <property type="evidence" value="ECO:0007669"/>
    <property type="project" value="InterPro"/>
</dbReference>
<dbReference type="GO" id="GO:0005829">
    <property type="term" value="C:cytosol"/>
    <property type="evidence" value="ECO:0007669"/>
    <property type="project" value="TreeGrafter"/>
</dbReference>
<evidence type="ECO:0000256" key="9">
    <source>
        <dbReference type="SAM" id="MobiDB-lite"/>
    </source>
</evidence>
<dbReference type="Gene3D" id="3.90.70.10">
    <property type="entry name" value="Cysteine proteinases"/>
    <property type="match status" value="1"/>
</dbReference>
<dbReference type="InterPro" id="IPR028889">
    <property type="entry name" value="USP"/>
</dbReference>
<keyword evidence="10" id="KW-1133">Transmembrane helix</keyword>
<name>A0AAU9RNC4_THLAR</name>
<protein>
    <recommendedName>
        <fullName evidence="8">Ubiquitin carboxyl-terminal hydrolase</fullName>
        <ecNumber evidence="8">3.4.19.12</ecNumber>
    </recommendedName>
</protein>
<keyword evidence="6 8" id="KW-0788">Thiol protease</keyword>
<evidence type="ECO:0000256" key="2">
    <source>
        <dbReference type="ARBA" id="ARBA00009085"/>
    </source>
</evidence>
<evidence type="ECO:0000256" key="6">
    <source>
        <dbReference type="ARBA" id="ARBA00022807"/>
    </source>
</evidence>
<dbReference type="GO" id="GO:0006508">
    <property type="term" value="P:proteolysis"/>
    <property type="evidence" value="ECO:0007669"/>
    <property type="project" value="UniProtKB-KW"/>
</dbReference>
<proteinExistence type="inferred from homology"/>
<reference evidence="12 13" key="1">
    <citation type="submission" date="2022-03" db="EMBL/GenBank/DDBJ databases">
        <authorList>
            <person name="Nunn A."/>
            <person name="Chopra R."/>
            <person name="Nunn A."/>
            <person name="Contreras Garrido A."/>
        </authorList>
    </citation>
    <scope>NUCLEOTIDE SEQUENCE [LARGE SCALE GENOMIC DNA]</scope>
</reference>
<evidence type="ECO:0000256" key="10">
    <source>
        <dbReference type="SAM" id="Phobius"/>
    </source>
</evidence>
<dbReference type="InterPro" id="IPR038765">
    <property type="entry name" value="Papain-like_cys_pep_sf"/>
</dbReference>
<dbReference type="InterPro" id="IPR018200">
    <property type="entry name" value="USP_CS"/>
</dbReference>
<evidence type="ECO:0000313" key="13">
    <source>
        <dbReference type="Proteomes" id="UP000836841"/>
    </source>
</evidence>
<dbReference type="InterPro" id="IPR001394">
    <property type="entry name" value="Peptidase_C19_UCH"/>
</dbReference>
<comment type="similarity">
    <text evidence="2 8">Belongs to the peptidase C19 family.</text>
</comment>
<dbReference type="PROSITE" id="PS00973">
    <property type="entry name" value="USP_2"/>
    <property type="match status" value="1"/>
</dbReference>
<feature type="region of interest" description="Disordered" evidence="9">
    <location>
        <begin position="160"/>
        <end position="215"/>
    </location>
</feature>
<comment type="catalytic activity">
    <reaction evidence="1 8">
        <text>Thiol-dependent hydrolysis of ester, thioester, amide, peptide and isopeptide bonds formed by the C-terminal Gly of ubiquitin (a 76-residue protein attached to proteins as an intracellular targeting signal).</text>
        <dbReference type="EC" id="3.4.19.12"/>
    </reaction>
</comment>
<dbReference type="GO" id="GO:0005634">
    <property type="term" value="C:nucleus"/>
    <property type="evidence" value="ECO:0007669"/>
    <property type="project" value="TreeGrafter"/>
</dbReference>
<dbReference type="FunFam" id="3.90.70.10:FF:000116">
    <property type="entry name" value="Ubiquitin carboxyl-terminal hydrolase 20"/>
    <property type="match status" value="1"/>
</dbReference>
<evidence type="ECO:0000256" key="5">
    <source>
        <dbReference type="ARBA" id="ARBA00022801"/>
    </source>
</evidence>
<feature type="transmembrane region" description="Helical" evidence="10">
    <location>
        <begin position="41"/>
        <end position="59"/>
    </location>
</feature>
<feature type="domain" description="USP" evidence="11">
    <location>
        <begin position="277"/>
        <end position="582"/>
    </location>
</feature>
<organism evidence="12 13">
    <name type="scientific">Thlaspi arvense</name>
    <name type="common">Field penny-cress</name>
    <dbReference type="NCBI Taxonomy" id="13288"/>
    <lineage>
        <taxon>Eukaryota</taxon>
        <taxon>Viridiplantae</taxon>
        <taxon>Streptophyta</taxon>
        <taxon>Embryophyta</taxon>
        <taxon>Tracheophyta</taxon>
        <taxon>Spermatophyta</taxon>
        <taxon>Magnoliopsida</taxon>
        <taxon>eudicotyledons</taxon>
        <taxon>Gunneridae</taxon>
        <taxon>Pentapetalae</taxon>
        <taxon>rosids</taxon>
        <taxon>malvids</taxon>
        <taxon>Brassicales</taxon>
        <taxon>Brassicaceae</taxon>
        <taxon>Thlaspideae</taxon>
        <taxon>Thlaspi</taxon>
    </lineage>
</organism>
<dbReference type="PANTHER" id="PTHR24006">
    <property type="entry name" value="UBIQUITIN CARBOXYL-TERMINAL HYDROLASE"/>
    <property type="match status" value="1"/>
</dbReference>
<keyword evidence="13" id="KW-1185">Reference proteome</keyword>
<feature type="region of interest" description="Disordered" evidence="9">
    <location>
        <begin position="228"/>
        <end position="254"/>
    </location>
</feature>
<evidence type="ECO:0000256" key="7">
    <source>
        <dbReference type="ARBA" id="ARBA00037450"/>
    </source>
</evidence>
<dbReference type="EMBL" id="OU466858">
    <property type="protein sequence ID" value="CAH2046171.1"/>
    <property type="molecule type" value="Genomic_DNA"/>
</dbReference>
<dbReference type="PANTHER" id="PTHR24006:SF746">
    <property type="entry name" value="UBIQUITIN CARBOXYL-TERMINAL HYDROLASE 21"/>
    <property type="match status" value="1"/>
</dbReference>
<feature type="compositionally biased region" description="Polar residues" evidence="9">
    <location>
        <begin position="160"/>
        <end position="185"/>
    </location>
</feature>
<comment type="function">
    <text evidence="7 8">Recognizes and hydrolyzes the peptide bond at the C-terminal Gly of ubiquitin. Involved in the processing of poly-ubiquitin precursors as well as that of ubiquitinated proteins.</text>
</comment>
<dbReference type="PROSITE" id="PS00972">
    <property type="entry name" value="USP_1"/>
    <property type="match status" value="1"/>
</dbReference>
<keyword evidence="4 8" id="KW-0833">Ubl conjugation pathway</keyword>
<accession>A0AAU9RNC4</accession>
<gene>
    <name evidence="12" type="ORF">TAV2_LOCUS7028</name>
</gene>
<dbReference type="PROSITE" id="PS50235">
    <property type="entry name" value="USP_3"/>
    <property type="match status" value="1"/>
</dbReference>